<keyword evidence="2" id="KW-1185">Reference proteome</keyword>
<evidence type="ECO:0000313" key="2">
    <source>
        <dbReference type="Proteomes" id="UP000789920"/>
    </source>
</evidence>
<accession>A0ACA9L3U9</accession>
<protein>
    <submittedName>
        <fullName evidence="1">28323_t:CDS:1</fullName>
    </submittedName>
</protein>
<comment type="caution">
    <text evidence="1">The sequence shown here is derived from an EMBL/GenBank/DDBJ whole genome shotgun (WGS) entry which is preliminary data.</text>
</comment>
<organism evidence="1 2">
    <name type="scientific">Racocetra persica</name>
    <dbReference type="NCBI Taxonomy" id="160502"/>
    <lineage>
        <taxon>Eukaryota</taxon>
        <taxon>Fungi</taxon>
        <taxon>Fungi incertae sedis</taxon>
        <taxon>Mucoromycota</taxon>
        <taxon>Glomeromycotina</taxon>
        <taxon>Glomeromycetes</taxon>
        <taxon>Diversisporales</taxon>
        <taxon>Gigasporaceae</taxon>
        <taxon>Racocetra</taxon>
    </lineage>
</organism>
<name>A0ACA9L3U9_9GLOM</name>
<gene>
    <name evidence="1" type="ORF">RPERSI_LOCUS2182</name>
</gene>
<feature type="non-terminal residue" evidence="1">
    <location>
        <position position="1"/>
    </location>
</feature>
<proteinExistence type="predicted"/>
<dbReference type="Proteomes" id="UP000789920">
    <property type="component" value="Unassembled WGS sequence"/>
</dbReference>
<evidence type="ECO:0000313" key="1">
    <source>
        <dbReference type="EMBL" id="CAG8509210.1"/>
    </source>
</evidence>
<reference evidence="1" key="1">
    <citation type="submission" date="2021-06" db="EMBL/GenBank/DDBJ databases">
        <authorList>
            <person name="Kallberg Y."/>
            <person name="Tangrot J."/>
            <person name="Rosling A."/>
        </authorList>
    </citation>
    <scope>NUCLEOTIDE SEQUENCE</scope>
    <source>
        <strain evidence="1">MA461A</strain>
    </source>
</reference>
<dbReference type="EMBL" id="CAJVQC010002306">
    <property type="protein sequence ID" value="CAG8509210.1"/>
    <property type="molecule type" value="Genomic_DNA"/>
</dbReference>
<sequence>SYCLYCFEFLNNSIEELSHSYNERLRMNEDIDTWVDSESQPESDASEDIEPIKECVDIDERLKKRIEEFIKDCSLDSI</sequence>